<evidence type="ECO:0008006" key="5">
    <source>
        <dbReference type="Google" id="ProtNLM"/>
    </source>
</evidence>
<protein>
    <recommendedName>
        <fullName evidence="5">Nickel/cobalt transporter regulator</fullName>
    </recommendedName>
</protein>
<dbReference type="AlphaFoldDB" id="A0A972JJ49"/>
<dbReference type="EMBL" id="JAAXYH010000001">
    <property type="protein sequence ID" value="NMH63654.1"/>
    <property type="molecule type" value="Genomic_DNA"/>
</dbReference>
<reference evidence="3" key="1">
    <citation type="submission" date="2020-04" db="EMBL/GenBank/DDBJ databases">
        <title>Description of Shewanella salipaludis sp. nov., isolated from a salt marsh.</title>
        <authorList>
            <person name="Park S."/>
            <person name="Yoon J.-H."/>
        </authorList>
    </citation>
    <scope>NUCLEOTIDE SEQUENCE</scope>
    <source>
        <strain evidence="3">SHSM-M6</strain>
    </source>
</reference>
<evidence type="ECO:0000313" key="3">
    <source>
        <dbReference type="EMBL" id="NMH63654.1"/>
    </source>
</evidence>
<dbReference type="Gene3D" id="3.10.450.160">
    <property type="entry name" value="inner membrane protein cigr"/>
    <property type="match status" value="1"/>
</dbReference>
<dbReference type="RefSeq" id="WP_169562298.1">
    <property type="nucleotide sequence ID" value="NZ_JAAXYH010000001.1"/>
</dbReference>
<feature type="region of interest" description="Disordered" evidence="1">
    <location>
        <begin position="23"/>
        <end position="57"/>
    </location>
</feature>
<comment type="caution">
    <text evidence="3">The sequence shown here is derived from an EMBL/GenBank/DDBJ whole genome shotgun (WGS) entry which is preliminary data.</text>
</comment>
<evidence type="ECO:0000256" key="1">
    <source>
        <dbReference type="SAM" id="MobiDB-lite"/>
    </source>
</evidence>
<accession>A0A972JJ49</accession>
<sequence>MNSKILILATAAFTLLASQSALAKHDDHDKKGKALPPGLQKKLARGEPLPPGWQKKYHRGDTLEQDLYDRGQVRVPVGQDGSITLDIEGTWFRLHADTREILEILGHH</sequence>
<feature type="signal peptide" evidence="2">
    <location>
        <begin position="1"/>
        <end position="23"/>
    </location>
</feature>
<dbReference type="Proteomes" id="UP000737113">
    <property type="component" value="Unassembled WGS sequence"/>
</dbReference>
<keyword evidence="2" id="KW-0732">Signal</keyword>
<feature type="chain" id="PRO_5037616515" description="Nickel/cobalt transporter regulator" evidence="2">
    <location>
        <begin position="24"/>
        <end position="108"/>
    </location>
</feature>
<evidence type="ECO:0000313" key="4">
    <source>
        <dbReference type="Proteomes" id="UP000737113"/>
    </source>
</evidence>
<keyword evidence="4" id="KW-1185">Reference proteome</keyword>
<proteinExistence type="predicted"/>
<organism evidence="3 4">
    <name type="scientific">Shewanella salipaludis</name>
    <dbReference type="NCBI Taxonomy" id="2723052"/>
    <lineage>
        <taxon>Bacteria</taxon>
        <taxon>Pseudomonadati</taxon>
        <taxon>Pseudomonadota</taxon>
        <taxon>Gammaproteobacteria</taxon>
        <taxon>Alteromonadales</taxon>
        <taxon>Shewanellaceae</taxon>
        <taxon>Shewanella</taxon>
    </lineage>
</organism>
<gene>
    <name evidence="3" type="ORF">HC757_00445</name>
</gene>
<evidence type="ECO:0000256" key="2">
    <source>
        <dbReference type="SAM" id="SignalP"/>
    </source>
</evidence>
<name>A0A972JJ49_9GAMM</name>
<feature type="compositionally biased region" description="Basic and acidic residues" evidence="1">
    <location>
        <begin position="23"/>
        <end position="32"/>
    </location>
</feature>